<feature type="transmembrane region" description="Helical" evidence="10">
    <location>
        <begin position="306"/>
        <end position="326"/>
    </location>
</feature>
<protein>
    <submittedName>
        <fullName evidence="13 14">Lysophosphatidic acid receptor 1-like</fullName>
    </submittedName>
</protein>
<dbReference type="GeneID" id="107222298"/>
<feature type="transmembrane region" description="Helical" evidence="10">
    <location>
        <begin position="81"/>
        <end position="102"/>
    </location>
</feature>
<keyword evidence="4 10" id="KW-0812">Transmembrane</keyword>
<dbReference type="SUPFAM" id="SSF81321">
    <property type="entry name" value="Family A G protein-coupled receptor-like"/>
    <property type="match status" value="1"/>
</dbReference>
<dbReference type="RefSeq" id="XP_046587459.1">
    <property type="nucleotide sequence ID" value="XM_046731503.1"/>
</dbReference>
<dbReference type="InterPro" id="IPR017452">
    <property type="entry name" value="GPCR_Rhodpsn_7TM"/>
</dbReference>
<sequence length="444" mass="49566">MRTVVEVADLNRTLFTRIGETRVRHALHRFYREMVPLPVSSLGTNLTSIPNDKLDVGNGTTPSEELDGTTHKLYLYGTPPLILFCIISIAINVKILVSVYWIRRPLSPTLHISLSLAGADAFSSIALGVGLVMNSFVPIGLGYELSGVDCFKLGLEAVRLGAIIITVAHLMALAANHYLGILRPLHYLSIMTHRNTTLLVVLLWVLPLSFFLSYFGLIEDQGFQSENCEINTFLYYKKFRLMFSSLFFGPFLLMVCIYTHIFCIVKRHQASRLKFSRAGSVHRGPNSLRQNSSQQMARNVKAIHTTLYILGSYVVGWMPGTILYILACDDCLLNLDWVTGRAKFLVYNAVNCLIILKTLVNPIIYAARMHEIKVAKRRMHASLCRCFNPVRADGMAIGLHCSSEGNQSNRASLSRTAVCKLASNVSGKNQRGSDRSYTRTNTVL</sequence>
<evidence type="ECO:0000313" key="12">
    <source>
        <dbReference type="Proteomes" id="UP000829291"/>
    </source>
</evidence>
<dbReference type="RefSeq" id="XP_046587458.1">
    <property type="nucleotide sequence ID" value="XM_046731502.1"/>
</dbReference>
<keyword evidence="12" id="KW-1185">Reference proteome</keyword>
<dbReference type="InParanoid" id="A0A6J0BS07"/>
<evidence type="ECO:0000256" key="2">
    <source>
        <dbReference type="ARBA" id="ARBA00010663"/>
    </source>
</evidence>
<evidence type="ECO:0000256" key="9">
    <source>
        <dbReference type="ARBA" id="ARBA00023224"/>
    </source>
</evidence>
<evidence type="ECO:0000256" key="3">
    <source>
        <dbReference type="ARBA" id="ARBA00022475"/>
    </source>
</evidence>
<accession>A0A6J0BS07</accession>
<evidence type="ECO:0000256" key="6">
    <source>
        <dbReference type="ARBA" id="ARBA00023040"/>
    </source>
</evidence>
<evidence type="ECO:0000256" key="8">
    <source>
        <dbReference type="ARBA" id="ARBA00023170"/>
    </source>
</evidence>
<dbReference type="PANTHER" id="PTHR24249:SF418">
    <property type="entry name" value="G-PROTEIN COUPLED RECEPTORS FAMILY 1 PROFILE DOMAIN-CONTAINING PROTEIN"/>
    <property type="match status" value="1"/>
</dbReference>
<evidence type="ECO:0000313" key="16">
    <source>
        <dbReference type="RefSeq" id="XP_046587459.1"/>
    </source>
</evidence>
<keyword evidence="3" id="KW-1003">Cell membrane</keyword>
<dbReference type="InterPro" id="IPR000276">
    <property type="entry name" value="GPCR_Rhodpsn"/>
</dbReference>
<evidence type="ECO:0000256" key="4">
    <source>
        <dbReference type="ARBA" id="ARBA00022692"/>
    </source>
</evidence>
<evidence type="ECO:0000256" key="7">
    <source>
        <dbReference type="ARBA" id="ARBA00023136"/>
    </source>
</evidence>
<keyword evidence="8" id="KW-0675">Receptor</keyword>
<feature type="transmembrane region" description="Helical" evidence="10">
    <location>
        <begin position="346"/>
        <end position="367"/>
    </location>
</feature>
<feature type="transmembrane region" description="Helical" evidence="10">
    <location>
        <begin position="157"/>
        <end position="175"/>
    </location>
</feature>
<gene>
    <name evidence="13 14 15 16" type="primary">LOC107222298</name>
</gene>
<evidence type="ECO:0000256" key="5">
    <source>
        <dbReference type="ARBA" id="ARBA00022989"/>
    </source>
</evidence>
<keyword evidence="7 10" id="KW-0472">Membrane</keyword>
<evidence type="ECO:0000313" key="13">
    <source>
        <dbReference type="RefSeq" id="XP_015517077.1"/>
    </source>
</evidence>
<keyword evidence="6" id="KW-0297">G-protein coupled receptor</keyword>
<evidence type="ECO:0000256" key="1">
    <source>
        <dbReference type="ARBA" id="ARBA00004651"/>
    </source>
</evidence>
<keyword evidence="5 10" id="KW-1133">Transmembrane helix</keyword>
<proteinExistence type="inferred from homology"/>
<evidence type="ECO:0000256" key="10">
    <source>
        <dbReference type="SAM" id="Phobius"/>
    </source>
</evidence>
<dbReference type="PANTHER" id="PTHR24249">
    <property type="entry name" value="HISTAMINE RECEPTOR-RELATED G-PROTEIN COUPLED RECEPTOR"/>
    <property type="match status" value="1"/>
</dbReference>
<feature type="transmembrane region" description="Helical" evidence="10">
    <location>
        <begin position="196"/>
        <end position="217"/>
    </location>
</feature>
<comment type="subcellular location">
    <subcellularLocation>
        <location evidence="1">Cell membrane</location>
        <topology evidence="1">Multi-pass membrane protein</topology>
    </subcellularLocation>
</comment>
<dbReference type="Pfam" id="PF00001">
    <property type="entry name" value="7tm_1"/>
    <property type="match status" value="1"/>
</dbReference>
<dbReference type="AlphaFoldDB" id="A0A6J0BS07"/>
<dbReference type="KEGG" id="nlo:107222298"/>
<feature type="transmembrane region" description="Helical" evidence="10">
    <location>
        <begin position="241"/>
        <end position="265"/>
    </location>
</feature>
<dbReference type="PRINTS" id="PR00237">
    <property type="entry name" value="GPCRRHODOPSN"/>
</dbReference>
<feature type="transmembrane region" description="Helical" evidence="10">
    <location>
        <begin position="114"/>
        <end position="137"/>
    </location>
</feature>
<evidence type="ECO:0000259" key="11">
    <source>
        <dbReference type="PROSITE" id="PS50262"/>
    </source>
</evidence>
<dbReference type="Proteomes" id="UP000829291">
    <property type="component" value="Chromosome 2"/>
</dbReference>
<dbReference type="Gene3D" id="1.20.1070.10">
    <property type="entry name" value="Rhodopsin 7-helix transmembrane proteins"/>
    <property type="match status" value="1"/>
</dbReference>
<name>A0A6J0BS07_NEOLC</name>
<evidence type="ECO:0000313" key="14">
    <source>
        <dbReference type="RefSeq" id="XP_046587457.1"/>
    </source>
</evidence>
<dbReference type="InterPro" id="IPR050569">
    <property type="entry name" value="TAAR"/>
</dbReference>
<evidence type="ECO:0000313" key="15">
    <source>
        <dbReference type="RefSeq" id="XP_046587458.1"/>
    </source>
</evidence>
<dbReference type="GO" id="GO:0004930">
    <property type="term" value="F:G protein-coupled receptor activity"/>
    <property type="evidence" value="ECO:0007669"/>
    <property type="project" value="UniProtKB-KW"/>
</dbReference>
<dbReference type="RefSeq" id="XP_046587457.1">
    <property type="nucleotide sequence ID" value="XM_046731501.1"/>
</dbReference>
<dbReference type="OrthoDB" id="9894375at2759"/>
<keyword evidence="9" id="KW-0807">Transducer</keyword>
<comment type="similarity">
    <text evidence="2">Belongs to the G-protein coupled receptor 1 family.</text>
</comment>
<dbReference type="PROSITE" id="PS50262">
    <property type="entry name" value="G_PROTEIN_RECEP_F1_2"/>
    <property type="match status" value="1"/>
</dbReference>
<reference evidence="13" key="1">
    <citation type="submission" date="2025-04" db="UniProtKB">
        <authorList>
            <consortium name="RefSeq"/>
        </authorList>
    </citation>
    <scope>IDENTIFICATION</scope>
    <source>
        <tissue evidence="14 15">Thorax and Abdomen</tissue>
        <tissue evidence="13">Whole body</tissue>
    </source>
</reference>
<organism evidence="12 13">
    <name type="scientific">Neodiprion lecontei</name>
    <name type="common">Redheaded pine sawfly</name>
    <dbReference type="NCBI Taxonomy" id="441921"/>
    <lineage>
        <taxon>Eukaryota</taxon>
        <taxon>Metazoa</taxon>
        <taxon>Ecdysozoa</taxon>
        <taxon>Arthropoda</taxon>
        <taxon>Hexapoda</taxon>
        <taxon>Insecta</taxon>
        <taxon>Pterygota</taxon>
        <taxon>Neoptera</taxon>
        <taxon>Endopterygota</taxon>
        <taxon>Hymenoptera</taxon>
        <taxon>Tenthredinoidea</taxon>
        <taxon>Diprionidae</taxon>
        <taxon>Diprioninae</taxon>
        <taxon>Neodiprion</taxon>
    </lineage>
</organism>
<dbReference type="RefSeq" id="XP_015517077.1">
    <property type="nucleotide sequence ID" value="XM_015661591.1"/>
</dbReference>
<feature type="domain" description="G-protein coupled receptors family 1 profile" evidence="11">
    <location>
        <begin position="91"/>
        <end position="365"/>
    </location>
</feature>
<dbReference type="GO" id="GO:0005886">
    <property type="term" value="C:plasma membrane"/>
    <property type="evidence" value="ECO:0007669"/>
    <property type="project" value="UniProtKB-SubCell"/>
</dbReference>